<feature type="non-terminal residue" evidence="1">
    <location>
        <position position="1"/>
    </location>
</feature>
<protein>
    <submittedName>
        <fullName evidence="1">Uncharacterized protein</fullName>
    </submittedName>
</protein>
<proteinExistence type="predicted"/>
<dbReference type="Proteomes" id="UP000078540">
    <property type="component" value="Unassembled WGS sequence"/>
</dbReference>
<dbReference type="AlphaFoldDB" id="A0A195B8U3"/>
<accession>A0A195B8U3</accession>
<evidence type="ECO:0000313" key="1">
    <source>
        <dbReference type="EMBL" id="KYM80660.1"/>
    </source>
</evidence>
<gene>
    <name evidence="1" type="ORF">ALC53_08829</name>
</gene>
<dbReference type="EMBL" id="KQ976558">
    <property type="protein sequence ID" value="KYM80660.1"/>
    <property type="molecule type" value="Genomic_DNA"/>
</dbReference>
<keyword evidence="2" id="KW-1185">Reference proteome</keyword>
<organism evidence="1 2">
    <name type="scientific">Atta colombica</name>
    <dbReference type="NCBI Taxonomy" id="520822"/>
    <lineage>
        <taxon>Eukaryota</taxon>
        <taxon>Metazoa</taxon>
        <taxon>Ecdysozoa</taxon>
        <taxon>Arthropoda</taxon>
        <taxon>Hexapoda</taxon>
        <taxon>Insecta</taxon>
        <taxon>Pterygota</taxon>
        <taxon>Neoptera</taxon>
        <taxon>Endopterygota</taxon>
        <taxon>Hymenoptera</taxon>
        <taxon>Apocrita</taxon>
        <taxon>Aculeata</taxon>
        <taxon>Formicoidea</taxon>
        <taxon>Formicidae</taxon>
        <taxon>Myrmicinae</taxon>
        <taxon>Atta</taxon>
    </lineage>
</organism>
<evidence type="ECO:0000313" key="2">
    <source>
        <dbReference type="Proteomes" id="UP000078540"/>
    </source>
</evidence>
<name>A0A195B8U3_9HYME</name>
<sequence>ELLLLCPKSDDSTTINSQRLKSNVAHNIIFMAHIKQRYCDLERTTDKVRLRAQVAMQNYY</sequence>
<reference evidence="1 2" key="1">
    <citation type="submission" date="2015-09" db="EMBL/GenBank/DDBJ databases">
        <title>Atta colombica WGS genome.</title>
        <authorList>
            <person name="Nygaard S."/>
            <person name="Hu H."/>
            <person name="Boomsma J."/>
            <person name="Zhang G."/>
        </authorList>
    </citation>
    <scope>NUCLEOTIDE SEQUENCE [LARGE SCALE GENOMIC DNA]</scope>
    <source>
        <strain evidence="1">Treedump-2</strain>
        <tissue evidence="1">Whole body</tissue>
    </source>
</reference>